<accession>A0A7C9VDA3</accession>
<feature type="domain" description="ABC transporter" evidence="4">
    <location>
        <begin position="9"/>
        <end position="249"/>
    </location>
</feature>
<dbReference type="RefSeq" id="WP_165119385.1">
    <property type="nucleotide sequence ID" value="NZ_JAAKZG010000007.1"/>
</dbReference>
<dbReference type="Gene3D" id="3.40.50.300">
    <property type="entry name" value="P-loop containing nucleotide triphosphate hydrolases"/>
    <property type="match status" value="1"/>
</dbReference>
<dbReference type="SUPFAM" id="SSF52540">
    <property type="entry name" value="P-loop containing nucleoside triphosphate hydrolases"/>
    <property type="match status" value="1"/>
</dbReference>
<comment type="caution">
    <text evidence="5">The sequence shown here is derived from an EMBL/GenBank/DDBJ whole genome shotgun (WGS) entry which is preliminary data.</text>
</comment>
<organism evidence="5 6">
    <name type="scientific">Mesorhizobium zhangyense</name>
    <dbReference type="NCBI Taxonomy" id="1776730"/>
    <lineage>
        <taxon>Bacteria</taxon>
        <taxon>Pseudomonadati</taxon>
        <taxon>Pseudomonadota</taxon>
        <taxon>Alphaproteobacteria</taxon>
        <taxon>Hyphomicrobiales</taxon>
        <taxon>Phyllobacteriaceae</taxon>
        <taxon>Mesorhizobium</taxon>
    </lineage>
</organism>
<protein>
    <submittedName>
        <fullName evidence="5">ABC transporter ATP-binding protein</fullName>
    </submittedName>
</protein>
<evidence type="ECO:0000313" key="6">
    <source>
        <dbReference type="Proteomes" id="UP000481252"/>
    </source>
</evidence>
<keyword evidence="2" id="KW-0547">Nucleotide-binding</keyword>
<dbReference type="InterPro" id="IPR051120">
    <property type="entry name" value="ABC_AA/LPS_Transport"/>
</dbReference>
<reference evidence="5 6" key="1">
    <citation type="submission" date="2020-02" db="EMBL/GenBank/DDBJ databases">
        <title>Genome sequence of the type strain CGMCC 1.15528 of Mesorhizobium zhangyense.</title>
        <authorList>
            <person name="Gao J."/>
            <person name="Sun J."/>
        </authorList>
    </citation>
    <scope>NUCLEOTIDE SEQUENCE [LARGE SCALE GENOMIC DNA]</scope>
    <source>
        <strain evidence="5 6">CGMCC 1.15528</strain>
    </source>
</reference>
<dbReference type="PROSITE" id="PS50893">
    <property type="entry name" value="ABC_TRANSPORTER_2"/>
    <property type="match status" value="1"/>
</dbReference>
<evidence type="ECO:0000256" key="1">
    <source>
        <dbReference type="ARBA" id="ARBA00022448"/>
    </source>
</evidence>
<keyword evidence="6" id="KW-1185">Reference proteome</keyword>
<sequence length="266" mass="28590">MENGRTPLLECENVVKRFGSLSAVDGMSLTVTPGEIVGIGGPNGAGKTTFFDVVTGVTPATEGRIVFDGHDISGLGADRICQYGIARTFQLNAAFESLTVRENIDIAAYFGRSRRTIPGLKLGKDVREQTDEALAFVGLADKADATVAQLPVLDRKLLMIAGAIATKPKLLFLDEPVGGLNTTEIDHIIGLVERLKAGGLTVVLIEHVMRFLLALSSRVLIMHHGKKIFEGLPNEVAEDAVVVETYLGEGTRKRLKTFFSEGEVQA</sequence>
<gene>
    <name evidence="5" type="ORF">G6N74_18300</name>
</gene>
<dbReference type="GO" id="GO:0005524">
    <property type="term" value="F:ATP binding"/>
    <property type="evidence" value="ECO:0007669"/>
    <property type="project" value="UniProtKB-KW"/>
</dbReference>
<evidence type="ECO:0000256" key="2">
    <source>
        <dbReference type="ARBA" id="ARBA00022741"/>
    </source>
</evidence>
<evidence type="ECO:0000256" key="3">
    <source>
        <dbReference type="ARBA" id="ARBA00022840"/>
    </source>
</evidence>
<dbReference type="CDD" id="cd03219">
    <property type="entry name" value="ABC_Mj1267_LivG_branched"/>
    <property type="match status" value="1"/>
</dbReference>
<dbReference type="GO" id="GO:0005886">
    <property type="term" value="C:plasma membrane"/>
    <property type="evidence" value="ECO:0007669"/>
    <property type="project" value="TreeGrafter"/>
</dbReference>
<evidence type="ECO:0000313" key="5">
    <source>
        <dbReference type="EMBL" id="NGN43027.1"/>
    </source>
</evidence>
<keyword evidence="1" id="KW-0813">Transport</keyword>
<dbReference type="Pfam" id="PF00005">
    <property type="entry name" value="ABC_tran"/>
    <property type="match status" value="1"/>
</dbReference>
<dbReference type="InterPro" id="IPR003439">
    <property type="entry name" value="ABC_transporter-like_ATP-bd"/>
</dbReference>
<name>A0A7C9VDA3_9HYPH</name>
<keyword evidence="3 5" id="KW-0067">ATP-binding</keyword>
<dbReference type="Proteomes" id="UP000481252">
    <property type="component" value="Unassembled WGS sequence"/>
</dbReference>
<dbReference type="GO" id="GO:0016887">
    <property type="term" value="F:ATP hydrolysis activity"/>
    <property type="evidence" value="ECO:0007669"/>
    <property type="project" value="InterPro"/>
</dbReference>
<dbReference type="EMBL" id="JAAKZG010000007">
    <property type="protein sequence ID" value="NGN43027.1"/>
    <property type="molecule type" value="Genomic_DNA"/>
</dbReference>
<dbReference type="AlphaFoldDB" id="A0A7C9VDA3"/>
<dbReference type="PANTHER" id="PTHR45772">
    <property type="entry name" value="CONSERVED COMPONENT OF ABC TRANSPORTER FOR NATURAL AMINO ACIDS-RELATED"/>
    <property type="match status" value="1"/>
</dbReference>
<dbReference type="InterPro" id="IPR027417">
    <property type="entry name" value="P-loop_NTPase"/>
</dbReference>
<proteinExistence type="predicted"/>
<evidence type="ECO:0000259" key="4">
    <source>
        <dbReference type="PROSITE" id="PS50893"/>
    </source>
</evidence>